<reference evidence="2 3" key="1">
    <citation type="submission" date="2020-04" db="EMBL/GenBank/DDBJ databases">
        <title>Usitatibacter rugosus gen. nov., sp. nov. and Usitatibacter palustris sp. nov., novel members of Usitatibacteraceae fam. nov. within the order Nitrosomonadales isolated from soil.</title>
        <authorList>
            <person name="Huber K.J."/>
            <person name="Neumann-Schaal M."/>
            <person name="Geppert A."/>
            <person name="Luckner M."/>
            <person name="Wanner G."/>
            <person name="Overmann J."/>
        </authorList>
    </citation>
    <scope>NUCLEOTIDE SEQUENCE [LARGE SCALE GENOMIC DNA]</scope>
    <source>
        <strain evidence="2 3">0125_3</strain>
    </source>
</reference>
<dbReference type="InterPro" id="IPR000073">
    <property type="entry name" value="AB_hydrolase_1"/>
</dbReference>
<organism evidence="2 3">
    <name type="scientific">Usitatibacter rugosus</name>
    <dbReference type="NCBI Taxonomy" id="2732067"/>
    <lineage>
        <taxon>Bacteria</taxon>
        <taxon>Pseudomonadati</taxon>
        <taxon>Pseudomonadota</taxon>
        <taxon>Betaproteobacteria</taxon>
        <taxon>Nitrosomonadales</taxon>
        <taxon>Usitatibacteraceae</taxon>
        <taxon>Usitatibacter</taxon>
    </lineage>
</organism>
<accession>A0A6M4GS62</accession>
<name>A0A6M4GS62_9PROT</name>
<evidence type="ECO:0000313" key="3">
    <source>
        <dbReference type="Proteomes" id="UP000501534"/>
    </source>
</evidence>
<protein>
    <recommendedName>
        <fullName evidence="1">AB hydrolase-1 domain-containing protein</fullName>
    </recommendedName>
</protein>
<keyword evidence="3" id="KW-1185">Reference proteome</keyword>
<dbReference type="InterPro" id="IPR029058">
    <property type="entry name" value="AB_hydrolase_fold"/>
</dbReference>
<dbReference type="SUPFAM" id="SSF53474">
    <property type="entry name" value="alpha/beta-Hydrolases"/>
    <property type="match status" value="1"/>
</dbReference>
<dbReference type="Proteomes" id="UP000501534">
    <property type="component" value="Chromosome"/>
</dbReference>
<evidence type="ECO:0000259" key="1">
    <source>
        <dbReference type="Pfam" id="PF12697"/>
    </source>
</evidence>
<dbReference type="Pfam" id="PF12697">
    <property type="entry name" value="Abhydrolase_6"/>
    <property type="match status" value="1"/>
</dbReference>
<feature type="domain" description="AB hydrolase-1" evidence="1">
    <location>
        <begin position="79"/>
        <end position="220"/>
    </location>
</feature>
<dbReference type="AlphaFoldDB" id="A0A6M4GS62"/>
<proteinExistence type="predicted"/>
<dbReference type="Gene3D" id="3.40.50.1820">
    <property type="entry name" value="alpha/beta hydrolase"/>
    <property type="match status" value="1"/>
</dbReference>
<gene>
    <name evidence="2" type="ORF">DSM104443_01224</name>
</gene>
<sequence>MPPGPLLLALEGRAPWEAGATLAAMPWLRKAASGDGHSVIVYPGLVLTDTSTLPLRLFLRHMGFDAHGWELKRNFGPREGVLDESIERVLALRKSSGRKVSLVGWSLGGVYAREIAKRLPRDVRCVVTLGSPFTGDPKATNAWRIYEFASGHKLDEPDVFKEVRSPPPVPTTSIFSRTDGIVSWQCSYQEPSPLAENIELTASHVGMGLNPAAWYAIADRLAQREGRWKPFHRRGWRQWAFHDPKRA</sequence>
<dbReference type="EMBL" id="CP053069">
    <property type="protein sequence ID" value="QJR10170.1"/>
    <property type="molecule type" value="Genomic_DNA"/>
</dbReference>
<dbReference type="KEGG" id="uru:DSM104443_01224"/>
<evidence type="ECO:0000313" key="2">
    <source>
        <dbReference type="EMBL" id="QJR10170.1"/>
    </source>
</evidence>
<dbReference type="RefSeq" id="WP_212756988.1">
    <property type="nucleotide sequence ID" value="NZ_CP053069.1"/>
</dbReference>